<dbReference type="OrthoDB" id="1932168at2759"/>
<keyword evidence="7" id="KW-1185">Reference proteome</keyword>
<dbReference type="SMART" id="SM00353">
    <property type="entry name" value="HLH"/>
    <property type="match status" value="1"/>
</dbReference>
<dbReference type="EMBL" id="JACMSC010000016">
    <property type="protein sequence ID" value="KAG6481218.1"/>
    <property type="molecule type" value="Genomic_DNA"/>
</dbReference>
<evidence type="ECO:0000256" key="3">
    <source>
        <dbReference type="ARBA" id="ARBA00023242"/>
    </source>
</evidence>
<dbReference type="InterPro" id="IPR011598">
    <property type="entry name" value="bHLH_dom"/>
</dbReference>
<evidence type="ECO:0000256" key="1">
    <source>
        <dbReference type="ARBA" id="ARBA00023015"/>
    </source>
</evidence>
<keyword evidence="4" id="KW-0175">Coiled coil</keyword>
<proteinExistence type="predicted"/>
<dbReference type="PROSITE" id="PS50888">
    <property type="entry name" value="BHLH"/>
    <property type="match status" value="1"/>
</dbReference>
<reference evidence="6 7" key="1">
    <citation type="submission" date="2020-08" db="EMBL/GenBank/DDBJ databases">
        <title>Plant Genome Project.</title>
        <authorList>
            <person name="Zhang R.-G."/>
        </authorList>
    </citation>
    <scope>NUCLEOTIDE SEQUENCE [LARGE SCALE GENOMIC DNA]</scope>
    <source>
        <tissue evidence="6">Rhizome</tissue>
    </source>
</reference>
<feature type="domain" description="BHLH" evidence="5">
    <location>
        <begin position="108"/>
        <end position="157"/>
    </location>
</feature>
<dbReference type="GO" id="GO:0046983">
    <property type="term" value="F:protein dimerization activity"/>
    <property type="evidence" value="ECO:0007669"/>
    <property type="project" value="InterPro"/>
</dbReference>
<comment type="caution">
    <text evidence="6">The sequence shown here is derived from an EMBL/GenBank/DDBJ whole genome shotgun (WGS) entry which is preliminary data.</text>
</comment>
<dbReference type="InterPro" id="IPR045896">
    <property type="entry name" value="MYC1-like_bHLH"/>
</dbReference>
<evidence type="ECO:0000259" key="5">
    <source>
        <dbReference type="PROSITE" id="PS50888"/>
    </source>
</evidence>
<sequence length="301" mass="33563">MYHSFGSMSTHSDYLPLMGDNSSDMTVNGSSVGIQHKLLQPPCFDLPSNCTAAAADVFFAELPPVMDTFCHHHPVHYDALINQAPYVLGDLHGEQQLLENRARHQVWGMKQGGQKNEKQRRERLGKKFEDLKSLIPTSTKPYRASIVADTIEYINELLRTVEELKMLAEKKRKRREKMAAAAAVGDVEGCSSLVVAPPLLDGRPSNGILRCSWIQRRSKETLVDVRIVDDEVNIKVTRRRRANCLLAVAKALDELRLELMHLSGRNVGGSHVFVLNAKIHEGSSIYASAIVEKLIEVTDAV</sequence>
<gene>
    <name evidence="6" type="ORF">ZIOFF_057814</name>
</gene>
<organism evidence="6 7">
    <name type="scientific">Zingiber officinale</name>
    <name type="common">Ginger</name>
    <name type="synonym">Amomum zingiber</name>
    <dbReference type="NCBI Taxonomy" id="94328"/>
    <lineage>
        <taxon>Eukaryota</taxon>
        <taxon>Viridiplantae</taxon>
        <taxon>Streptophyta</taxon>
        <taxon>Embryophyta</taxon>
        <taxon>Tracheophyta</taxon>
        <taxon>Spermatophyta</taxon>
        <taxon>Magnoliopsida</taxon>
        <taxon>Liliopsida</taxon>
        <taxon>Zingiberales</taxon>
        <taxon>Zingiberaceae</taxon>
        <taxon>Zingiber</taxon>
    </lineage>
</organism>
<feature type="coiled-coil region" evidence="4">
    <location>
        <begin position="154"/>
        <end position="181"/>
    </location>
</feature>
<keyword evidence="1" id="KW-0805">Transcription regulation</keyword>
<evidence type="ECO:0000313" key="7">
    <source>
        <dbReference type="Proteomes" id="UP000734854"/>
    </source>
</evidence>
<dbReference type="AlphaFoldDB" id="A0A8J5KLC6"/>
<dbReference type="Proteomes" id="UP000734854">
    <property type="component" value="Unassembled WGS sequence"/>
</dbReference>
<evidence type="ECO:0000313" key="6">
    <source>
        <dbReference type="EMBL" id="KAG6481218.1"/>
    </source>
</evidence>
<dbReference type="InterPro" id="IPR045895">
    <property type="entry name" value="bHLH91-like"/>
</dbReference>
<evidence type="ECO:0000256" key="2">
    <source>
        <dbReference type="ARBA" id="ARBA00023163"/>
    </source>
</evidence>
<accession>A0A8J5KLC6</accession>
<name>A0A8J5KLC6_ZINOF</name>
<dbReference type="PANTHER" id="PTHR46834">
    <property type="entry name" value="TRANSCRIPTION FACTOR BHLH91"/>
    <property type="match status" value="1"/>
</dbReference>
<keyword evidence="2" id="KW-0804">Transcription</keyword>
<dbReference type="GO" id="GO:0048658">
    <property type="term" value="P:anther wall tapetum development"/>
    <property type="evidence" value="ECO:0007669"/>
    <property type="project" value="InterPro"/>
</dbReference>
<keyword evidence="3" id="KW-0539">Nucleus</keyword>
<dbReference type="GO" id="GO:0006355">
    <property type="term" value="P:regulation of DNA-templated transcription"/>
    <property type="evidence" value="ECO:0007669"/>
    <property type="project" value="InterPro"/>
</dbReference>
<protein>
    <recommendedName>
        <fullName evidence="5">BHLH domain-containing protein</fullName>
    </recommendedName>
</protein>
<evidence type="ECO:0000256" key="4">
    <source>
        <dbReference type="SAM" id="Coils"/>
    </source>
</evidence>
<dbReference type="CDD" id="cd18918">
    <property type="entry name" value="bHLH_AtMYC1_like"/>
    <property type="match status" value="1"/>
</dbReference>
<dbReference type="Pfam" id="PF00010">
    <property type="entry name" value="HLH"/>
    <property type="match status" value="1"/>
</dbReference>
<dbReference type="PANTHER" id="PTHR46834:SF1">
    <property type="entry name" value="TRANSCRIPTION FACTOR BHLH10"/>
    <property type="match status" value="1"/>
</dbReference>